<organism evidence="6 7">
    <name type="scientific">Dactylosporangium maewongense</name>
    <dbReference type="NCBI Taxonomy" id="634393"/>
    <lineage>
        <taxon>Bacteria</taxon>
        <taxon>Bacillati</taxon>
        <taxon>Actinomycetota</taxon>
        <taxon>Actinomycetes</taxon>
        <taxon>Micromonosporales</taxon>
        <taxon>Micromonosporaceae</taxon>
        <taxon>Dactylosporangium</taxon>
    </lineage>
</organism>
<dbReference type="PANTHER" id="PTHR30346">
    <property type="entry name" value="TRANSCRIPTIONAL DUAL REGULATOR HCAR-RELATED"/>
    <property type="match status" value="1"/>
</dbReference>
<keyword evidence="3" id="KW-0238">DNA-binding</keyword>
<dbReference type="InterPro" id="IPR036390">
    <property type="entry name" value="WH_DNA-bd_sf"/>
</dbReference>
<gene>
    <name evidence="6" type="ORF">GCM10009827_041500</name>
</gene>
<dbReference type="RefSeq" id="WP_344503621.1">
    <property type="nucleotide sequence ID" value="NZ_BAAAQD010000007.1"/>
</dbReference>
<feature type="domain" description="HTH lysR-type" evidence="5">
    <location>
        <begin position="1"/>
        <end position="58"/>
    </location>
</feature>
<name>A0ABN2AKN4_9ACTN</name>
<comment type="caution">
    <text evidence="6">The sequence shown here is derived from an EMBL/GenBank/DDBJ whole genome shotgun (WGS) entry which is preliminary data.</text>
</comment>
<dbReference type="PROSITE" id="PS50931">
    <property type="entry name" value="HTH_LYSR"/>
    <property type="match status" value="1"/>
</dbReference>
<comment type="similarity">
    <text evidence="1">Belongs to the LysR transcriptional regulatory family.</text>
</comment>
<evidence type="ECO:0000256" key="2">
    <source>
        <dbReference type="ARBA" id="ARBA00023015"/>
    </source>
</evidence>
<evidence type="ECO:0000256" key="3">
    <source>
        <dbReference type="ARBA" id="ARBA00023125"/>
    </source>
</evidence>
<evidence type="ECO:0000313" key="6">
    <source>
        <dbReference type="EMBL" id="GAA1521340.1"/>
    </source>
</evidence>
<dbReference type="PRINTS" id="PR00039">
    <property type="entry name" value="HTHLYSR"/>
</dbReference>
<evidence type="ECO:0000256" key="1">
    <source>
        <dbReference type="ARBA" id="ARBA00009437"/>
    </source>
</evidence>
<keyword evidence="4" id="KW-0804">Transcription</keyword>
<reference evidence="6 7" key="1">
    <citation type="journal article" date="2019" name="Int. J. Syst. Evol. Microbiol.">
        <title>The Global Catalogue of Microorganisms (GCM) 10K type strain sequencing project: providing services to taxonomists for standard genome sequencing and annotation.</title>
        <authorList>
            <consortium name="The Broad Institute Genomics Platform"/>
            <consortium name="The Broad Institute Genome Sequencing Center for Infectious Disease"/>
            <person name="Wu L."/>
            <person name="Ma J."/>
        </authorList>
    </citation>
    <scope>NUCLEOTIDE SEQUENCE [LARGE SCALE GENOMIC DNA]</scope>
    <source>
        <strain evidence="6 7">JCM 15933</strain>
    </source>
</reference>
<evidence type="ECO:0000313" key="7">
    <source>
        <dbReference type="Proteomes" id="UP001501470"/>
    </source>
</evidence>
<dbReference type="InterPro" id="IPR036388">
    <property type="entry name" value="WH-like_DNA-bd_sf"/>
</dbReference>
<sequence>MDLRRLAYFVAVAEHGGVTAAAAALHVAQPSLSQSIRALERDMSVELFDRRQRPLALTDAGKALLDPARKVLADLADARAAVGCVVGLAAGWLDVAVLDPLAVDVAPAIAAFRRRHPGVPVRVHGPRDEDDLVRHVVDGRCELGVTYLPVEHPAVRVEPLGRQERFRVDGADVRTRHSEAVLPLLRAGATAVVAGGYARRAEAAGAVLHRFDPPATVDVGVVSQHQHQHRSPAARRLETMLRTYGVDGFSSLHSR</sequence>
<keyword evidence="2" id="KW-0805">Transcription regulation</keyword>
<dbReference type="Gene3D" id="1.10.10.10">
    <property type="entry name" value="Winged helix-like DNA-binding domain superfamily/Winged helix DNA-binding domain"/>
    <property type="match status" value="1"/>
</dbReference>
<dbReference type="Pfam" id="PF00126">
    <property type="entry name" value="HTH_1"/>
    <property type="match status" value="1"/>
</dbReference>
<proteinExistence type="inferred from homology"/>
<dbReference type="PANTHER" id="PTHR30346:SF28">
    <property type="entry name" value="HTH-TYPE TRANSCRIPTIONAL REGULATOR CYNR"/>
    <property type="match status" value="1"/>
</dbReference>
<dbReference type="EMBL" id="BAAAQD010000007">
    <property type="protein sequence ID" value="GAA1521340.1"/>
    <property type="molecule type" value="Genomic_DNA"/>
</dbReference>
<evidence type="ECO:0000256" key="4">
    <source>
        <dbReference type="ARBA" id="ARBA00023163"/>
    </source>
</evidence>
<protein>
    <recommendedName>
        <fullName evidence="5">HTH lysR-type domain-containing protein</fullName>
    </recommendedName>
</protein>
<accession>A0ABN2AKN4</accession>
<dbReference type="Proteomes" id="UP001501470">
    <property type="component" value="Unassembled WGS sequence"/>
</dbReference>
<dbReference type="SUPFAM" id="SSF53850">
    <property type="entry name" value="Periplasmic binding protein-like II"/>
    <property type="match status" value="1"/>
</dbReference>
<dbReference type="Gene3D" id="3.40.190.10">
    <property type="entry name" value="Periplasmic binding protein-like II"/>
    <property type="match status" value="1"/>
</dbReference>
<dbReference type="InterPro" id="IPR000847">
    <property type="entry name" value="LysR_HTH_N"/>
</dbReference>
<evidence type="ECO:0000259" key="5">
    <source>
        <dbReference type="PROSITE" id="PS50931"/>
    </source>
</evidence>
<dbReference type="Pfam" id="PF03466">
    <property type="entry name" value="LysR_substrate"/>
    <property type="match status" value="1"/>
</dbReference>
<dbReference type="InterPro" id="IPR005119">
    <property type="entry name" value="LysR_subst-bd"/>
</dbReference>
<dbReference type="SUPFAM" id="SSF46785">
    <property type="entry name" value="Winged helix' DNA-binding domain"/>
    <property type="match status" value="1"/>
</dbReference>
<keyword evidence="7" id="KW-1185">Reference proteome</keyword>